<dbReference type="KEGG" id="tpx:Turpa_3975"/>
<evidence type="ECO:0000256" key="1">
    <source>
        <dbReference type="ARBA" id="ARBA00004496"/>
    </source>
</evidence>
<evidence type="ECO:0000259" key="9">
    <source>
        <dbReference type="Pfam" id="PF00793"/>
    </source>
</evidence>
<dbReference type="UniPathway" id="UPA00030"/>
<dbReference type="AlphaFoldDB" id="I4BBF2"/>
<evidence type="ECO:0000313" key="11">
    <source>
        <dbReference type="Proteomes" id="UP000006048"/>
    </source>
</evidence>
<evidence type="ECO:0000256" key="3">
    <source>
        <dbReference type="ARBA" id="ARBA00004845"/>
    </source>
</evidence>
<evidence type="ECO:0000256" key="8">
    <source>
        <dbReference type="ARBA" id="ARBA00049112"/>
    </source>
</evidence>
<accession>I4BBF2</accession>
<feature type="domain" description="DAHP synthetase I/KDSA" evidence="9">
    <location>
        <begin position="14"/>
        <end position="274"/>
    </location>
</feature>
<evidence type="ECO:0000256" key="7">
    <source>
        <dbReference type="ARBA" id="ARBA00022679"/>
    </source>
</evidence>
<dbReference type="Proteomes" id="UP000006048">
    <property type="component" value="Chromosome"/>
</dbReference>
<comment type="pathway">
    <text evidence="2">Bacterial outer membrane biogenesis; lipopolysaccharide biosynthesis.</text>
</comment>
<dbReference type="STRING" id="869212.Turpa_3975"/>
<gene>
    <name evidence="10" type="ordered locus">Turpa_3975</name>
</gene>
<proteinExistence type="inferred from homology"/>
<dbReference type="HOGENOM" id="CLU_036666_0_0_12"/>
<dbReference type="NCBIfam" id="NF003543">
    <property type="entry name" value="PRK05198.1"/>
    <property type="match status" value="1"/>
</dbReference>
<dbReference type="PATRIC" id="fig|869212.3.peg.4010"/>
<dbReference type="InterPro" id="IPR006269">
    <property type="entry name" value="KDO8P_synthase"/>
</dbReference>
<dbReference type="EC" id="2.5.1.55" evidence="5"/>
<sequence>MMAANNAEREFLAGSKIGGTNPPFFIAGPCVIESAGLLQTVAKEVRRVADAHQVTILFKSSFDKANRSSIDSFRGPGIREGLQMLKEAAAVHNLPTLTDIHSPEEAEIAAEYVDMLQIPAFLCRQTDLVVAAARTGKWTNIKKGQFVAPEDALQIADKFRKSGSDKVTLCERGYTFGYNNLVVDMRAFEIMRSAGLHVVFDATHSTQLPGGGKTSGGDRRMAFPLMRAAVAVGLDGIFAEIHPNPPEAKSDATNQLYLKDFENFVQTALKIDRLVKADV</sequence>
<comment type="pathway">
    <text evidence="3">Carbohydrate biosynthesis; 3-deoxy-D-manno-octulosonate biosynthesis; 3-deoxy-D-manno-octulosonate from D-ribulose 5-phosphate: step 2/3.</text>
</comment>
<comment type="similarity">
    <text evidence="4">Belongs to the KdsA family.</text>
</comment>
<dbReference type="PANTHER" id="PTHR21057">
    <property type="entry name" value="PHOSPHO-2-DEHYDRO-3-DEOXYHEPTONATE ALDOLASE"/>
    <property type="match status" value="1"/>
</dbReference>
<dbReference type="GO" id="GO:0008676">
    <property type="term" value="F:3-deoxy-8-phosphooctulonate synthase activity"/>
    <property type="evidence" value="ECO:0007669"/>
    <property type="project" value="UniProtKB-EC"/>
</dbReference>
<organism evidence="10 11">
    <name type="scientific">Turneriella parva (strain ATCC BAA-1111 / DSM 21527 / NCTC 11395 / H)</name>
    <name type="common">Leptospira parva</name>
    <dbReference type="NCBI Taxonomy" id="869212"/>
    <lineage>
        <taxon>Bacteria</taxon>
        <taxon>Pseudomonadati</taxon>
        <taxon>Spirochaetota</taxon>
        <taxon>Spirochaetia</taxon>
        <taxon>Leptospirales</taxon>
        <taxon>Leptospiraceae</taxon>
        <taxon>Turneriella</taxon>
    </lineage>
</organism>
<name>I4BBF2_TURPD</name>
<keyword evidence="11" id="KW-1185">Reference proteome</keyword>
<dbReference type="Pfam" id="PF00793">
    <property type="entry name" value="DAHP_synth_1"/>
    <property type="match status" value="1"/>
</dbReference>
<dbReference type="GO" id="GO:0009103">
    <property type="term" value="P:lipopolysaccharide biosynthetic process"/>
    <property type="evidence" value="ECO:0007669"/>
    <property type="project" value="UniProtKB-UniPathway"/>
</dbReference>
<reference evidence="10 11" key="1">
    <citation type="submission" date="2012-06" db="EMBL/GenBank/DDBJ databases">
        <title>The complete chromosome of genome of Turneriella parva DSM 21527.</title>
        <authorList>
            <consortium name="US DOE Joint Genome Institute (JGI-PGF)"/>
            <person name="Lucas S."/>
            <person name="Han J."/>
            <person name="Lapidus A."/>
            <person name="Bruce D."/>
            <person name="Goodwin L."/>
            <person name="Pitluck S."/>
            <person name="Peters L."/>
            <person name="Kyrpides N."/>
            <person name="Mavromatis K."/>
            <person name="Ivanova N."/>
            <person name="Mikhailova N."/>
            <person name="Chertkov O."/>
            <person name="Detter J.C."/>
            <person name="Tapia R."/>
            <person name="Han C."/>
            <person name="Land M."/>
            <person name="Hauser L."/>
            <person name="Markowitz V."/>
            <person name="Cheng J.-F."/>
            <person name="Hugenholtz P."/>
            <person name="Woyke T."/>
            <person name="Wu D."/>
            <person name="Gronow S."/>
            <person name="Wellnitz S."/>
            <person name="Brambilla E."/>
            <person name="Klenk H.-P."/>
            <person name="Eisen J.A."/>
        </authorList>
    </citation>
    <scope>NUCLEOTIDE SEQUENCE [LARGE SCALE GENOMIC DNA]</scope>
    <source>
        <strain evidence="11">ATCC BAA-1111 / DSM 21527 / NCTC 11395 / H</strain>
    </source>
</reference>
<comment type="catalytic activity">
    <reaction evidence="8">
        <text>D-arabinose 5-phosphate + phosphoenolpyruvate + H2O = 3-deoxy-alpha-D-manno-2-octulosonate-8-phosphate + phosphate</text>
        <dbReference type="Rhea" id="RHEA:14053"/>
        <dbReference type="ChEBI" id="CHEBI:15377"/>
        <dbReference type="ChEBI" id="CHEBI:43474"/>
        <dbReference type="ChEBI" id="CHEBI:57693"/>
        <dbReference type="ChEBI" id="CHEBI:58702"/>
        <dbReference type="ChEBI" id="CHEBI:85985"/>
        <dbReference type="EC" id="2.5.1.55"/>
    </reaction>
</comment>
<evidence type="ECO:0000313" key="10">
    <source>
        <dbReference type="EMBL" id="AFM14609.1"/>
    </source>
</evidence>
<dbReference type="InterPro" id="IPR006218">
    <property type="entry name" value="DAHP1/KDSA"/>
</dbReference>
<protein>
    <recommendedName>
        <fullName evidence="5">3-deoxy-8-phosphooctulonate synthase</fullName>
        <ecNumber evidence="5">2.5.1.55</ecNumber>
    </recommendedName>
</protein>
<dbReference type="UniPathway" id="UPA00357">
    <property type="reaction ID" value="UER00474"/>
</dbReference>
<dbReference type="OrthoDB" id="9780456at2"/>
<evidence type="ECO:0000256" key="5">
    <source>
        <dbReference type="ARBA" id="ARBA00012693"/>
    </source>
</evidence>
<dbReference type="EMBL" id="CP002959">
    <property type="protein sequence ID" value="AFM14609.1"/>
    <property type="molecule type" value="Genomic_DNA"/>
</dbReference>
<dbReference type="GO" id="GO:0005737">
    <property type="term" value="C:cytoplasm"/>
    <property type="evidence" value="ECO:0007669"/>
    <property type="project" value="UniProtKB-SubCell"/>
</dbReference>
<keyword evidence="7" id="KW-0808">Transferase</keyword>
<dbReference type="InterPro" id="IPR013785">
    <property type="entry name" value="Aldolase_TIM"/>
</dbReference>
<dbReference type="RefSeq" id="WP_014805085.1">
    <property type="nucleotide sequence ID" value="NC_018020.1"/>
</dbReference>
<evidence type="ECO:0000256" key="2">
    <source>
        <dbReference type="ARBA" id="ARBA00004756"/>
    </source>
</evidence>
<keyword evidence="6" id="KW-0963">Cytoplasm</keyword>
<dbReference type="Gene3D" id="3.20.20.70">
    <property type="entry name" value="Aldolase class I"/>
    <property type="match status" value="1"/>
</dbReference>
<comment type="subcellular location">
    <subcellularLocation>
        <location evidence="1">Cytoplasm</location>
    </subcellularLocation>
</comment>
<evidence type="ECO:0000256" key="6">
    <source>
        <dbReference type="ARBA" id="ARBA00022490"/>
    </source>
</evidence>
<dbReference type="SUPFAM" id="SSF51569">
    <property type="entry name" value="Aldolase"/>
    <property type="match status" value="1"/>
</dbReference>
<evidence type="ECO:0000256" key="4">
    <source>
        <dbReference type="ARBA" id="ARBA00010499"/>
    </source>
</evidence>
<dbReference type="NCBIfam" id="TIGR01362">
    <property type="entry name" value="KDO8P_synth"/>
    <property type="match status" value="1"/>
</dbReference>